<dbReference type="GO" id="GO:0008236">
    <property type="term" value="F:serine-type peptidase activity"/>
    <property type="evidence" value="ECO:0007669"/>
    <property type="project" value="InterPro"/>
</dbReference>
<reference evidence="3" key="1">
    <citation type="journal article" date="2014" name="Int. J. Syst. Evol. Microbiol.">
        <title>Complete genome sequence of Corynebacterium casei LMG S-19264T (=DSM 44701T), isolated from a smear-ripened cheese.</title>
        <authorList>
            <consortium name="US DOE Joint Genome Institute (JGI-PGF)"/>
            <person name="Walter F."/>
            <person name="Albersmeier A."/>
            <person name="Kalinowski J."/>
            <person name="Ruckert C."/>
        </authorList>
    </citation>
    <scope>NUCLEOTIDE SEQUENCE</scope>
    <source>
        <strain evidence="3">CGMCC 1.15290</strain>
    </source>
</reference>
<dbReference type="Pfam" id="PF03572">
    <property type="entry name" value="Peptidase_S41"/>
    <property type="match status" value="1"/>
</dbReference>
<dbReference type="Gene3D" id="2.30.42.10">
    <property type="match status" value="1"/>
</dbReference>
<dbReference type="GO" id="GO:0006508">
    <property type="term" value="P:proteolysis"/>
    <property type="evidence" value="ECO:0007669"/>
    <property type="project" value="InterPro"/>
</dbReference>
<evidence type="ECO:0000313" key="3">
    <source>
        <dbReference type="EMBL" id="GGH62262.1"/>
    </source>
</evidence>
<evidence type="ECO:0000259" key="2">
    <source>
        <dbReference type="Pfam" id="PF18294"/>
    </source>
</evidence>
<feature type="domain" description="Peptidase S41 N-terminal" evidence="2">
    <location>
        <begin position="31"/>
        <end position="74"/>
    </location>
</feature>
<dbReference type="InterPro" id="IPR041613">
    <property type="entry name" value="Pept_S41_N"/>
</dbReference>
<dbReference type="Gene3D" id="3.90.226.10">
    <property type="entry name" value="2-enoyl-CoA Hydratase, Chain A, domain 1"/>
    <property type="match status" value="1"/>
</dbReference>
<reference evidence="3" key="2">
    <citation type="submission" date="2020-09" db="EMBL/GenBank/DDBJ databases">
        <authorList>
            <person name="Sun Q."/>
            <person name="Zhou Y."/>
        </authorList>
    </citation>
    <scope>NUCLEOTIDE SEQUENCE</scope>
    <source>
        <strain evidence="3">CGMCC 1.15290</strain>
    </source>
</reference>
<proteinExistence type="predicted"/>
<gene>
    <name evidence="3" type="ORF">GCM10011379_12070</name>
</gene>
<comment type="caution">
    <text evidence="3">The sequence shown here is derived from an EMBL/GenBank/DDBJ whole genome shotgun (WGS) entry which is preliminary data.</text>
</comment>
<protein>
    <submittedName>
        <fullName evidence="3">Peptidase S41</fullName>
    </submittedName>
</protein>
<dbReference type="Pfam" id="PF18294">
    <property type="entry name" value="Pept_S41_N"/>
    <property type="match status" value="1"/>
</dbReference>
<sequence>MVINIVVVLFSTGCKSKNDVVAPVRDSLGKINQWIYDSMGYYYYWSSTMPAQPDYSLAPQLFFTSLQHKDDRFSSITNRADIGGKKSTFSYYGFHYSIVRHSVSGAYIGVVTYAAAETPAYRAGLRRGVYFTAVDDSTLSAESITWANERLSSGKTVGITPATWQNNAWVKEEPVSFASSYIDENPVVLTKYFSHNGVKTGYLFYNHFVEGYDVLLLDAFAKLKQENVQECIIDLRYNPGGSVASCAKMLGMLTTVTENSVFGIFVGNAGWGRQVYNMSRILKTSTSASGATVPELAAHRLNLKRVFILTSRATASAAELLVNNLKPYLPVVQLGDTTMGKDEAGFQVADPRNPRQVEWVLQVIVYKLLNSAGNGSYHTGIVPARLVSELSAFPLAAIGAADDPLIAEALMQIYGSHTIEEGLLRRKKTPVYPVYVSSGADAAGAPVVQIDRPH</sequence>
<evidence type="ECO:0000259" key="1">
    <source>
        <dbReference type="Pfam" id="PF03572"/>
    </source>
</evidence>
<dbReference type="PANTHER" id="PTHR32060:SF30">
    <property type="entry name" value="CARBOXY-TERMINAL PROCESSING PROTEASE CTPA"/>
    <property type="match status" value="1"/>
</dbReference>
<dbReference type="AlphaFoldDB" id="A0A917IS57"/>
<dbReference type="GO" id="GO:0007165">
    <property type="term" value="P:signal transduction"/>
    <property type="evidence" value="ECO:0007669"/>
    <property type="project" value="TreeGrafter"/>
</dbReference>
<dbReference type="Proteomes" id="UP000627292">
    <property type="component" value="Unassembled WGS sequence"/>
</dbReference>
<dbReference type="CDD" id="cd07561">
    <property type="entry name" value="Peptidase_S41_CPP_like"/>
    <property type="match status" value="1"/>
</dbReference>
<keyword evidence="4" id="KW-1185">Reference proteome</keyword>
<feature type="domain" description="Tail specific protease" evidence="1">
    <location>
        <begin position="199"/>
        <end position="383"/>
    </location>
</feature>
<dbReference type="EMBL" id="BMIB01000001">
    <property type="protein sequence ID" value="GGH62262.1"/>
    <property type="molecule type" value="Genomic_DNA"/>
</dbReference>
<evidence type="ECO:0000313" key="4">
    <source>
        <dbReference type="Proteomes" id="UP000627292"/>
    </source>
</evidence>
<dbReference type="InterPro" id="IPR005151">
    <property type="entry name" value="Tail-specific_protease"/>
</dbReference>
<dbReference type="SUPFAM" id="SSF52096">
    <property type="entry name" value="ClpP/crotonase"/>
    <property type="match status" value="1"/>
</dbReference>
<accession>A0A917IS57</accession>
<organism evidence="3 4">
    <name type="scientific">Filimonas zeae</name>
    <dbReference type="NCBI Taxonomy" id="1737353"/>
    <lineage>
        <taxon>Bacteria</taxon>
        <taxon>Pseudomonadati</taxon>
        <taxon>Bacteroidota</taxon>
        <taxon>Chitinophagia</taxon>
        <taxon>Chitinophagales</taxon>
        <taxon>Chitinophagaceae</taxon>
        <taxon>Filimonas</taxon>
    </lineage>
</organism>
<dbReference type="Gene3D" id="3.30.750.170">
    <property type="match status" value="1"/>
</dbReference>
<dbReference type="PANTHER" id="PTHR32060">
    <property type="entry name" value="TAIL-SPECIFIC PROTEASE"/>
    <property type="match status" value="1"/>
</dbReference>
<dbReference type="InterPro" id="IPR029045">
    <property type="entry name" value="ClpP/crotonase-like_dom_sf"/>
</dbReference>
<name>A0A917IS57_9BACT</name>
<dbReference type="GO" id="GO:0004175">
    <property type="term" value="F:endopeptidase activity"/>
    <property type="evidence" value="ECO:0007669"/>
    <property type="project" value="TreeGrafter"/>
</dbReference>
<dbReference type="InterPro" id="IPR036034">
    <property type="entry name" value="PDZ_sf"/>
</dbReference>
<dbReference type="GO" id="GO:0030288">
    <property type="term" value="C:outer membrane-bounded periplasmic space"/>
    <property type="evidence" value="ECO:0007669"/>
    <property type="project" value="TreeGrafter"/>
</dbReference>